<reference evidence="1 2" key="1">
    <citation type="submission" date="2013-02" db="EMBL/GenBank/DDBJ databases">
        <authorList>
            <person name="Genoscope - CEA"/>
        </authorList>
    </citation>
    <scope>NUCLEOTIDE SEQUENCE [LARGE SCALE GENOMIC DNA]</scope>
    <source>
        <strain evidence="1 2">STM 2683</strain>
    </source>
</reference>
<dbReference type="STRING" id="1297569.MESS2_980070"/>
<sequence>MARKLAVIIHAHGVRDLAQSLSALSPVPLNEWTVRYGLQGASGTRGGLSGRIGFLFGNVVE</sequence>
<gene>
    <name evidence="1" type="ORF">MESS2_980070</name>
</gene>
<proteinExistence type="predicted"/>
<evidence type="ECO:0000313" key="2">
    <source>
        <dbReference type="Proteomes" id="UP000012062"/>
    </source>
</evidence>
<dbReference type="AlphaFoldDB" id="M5EYW9"/>
<dbReference type="EMBL" id="CAUM01000170">
    <property type="protein sequence ID" value="CCV09347.1"/>
    <property type="molecule type" value="Genomic_DNA"/>
</dbReference>
<accession>M5EYW9</accession>
<organism evidence="1 2">
    <name type="scientific">Mesorhizobium metallidurans STM 2683</name>
    <dbReference type="NCBI Taxonomy" id="1297569"/>
    <lineage>
        <taxon>Bacteria</taxon>
        <taxon>Pseudomonadati</taxon>
        <taxon>Pseudomonadota</taxon>
        <taxon>Alphaproteobacteria</taxon>
        <taxon>Hyphomicrobiales</taxon>
        <taxon>Phyllobacteriaceae</taxon>
        <taxon>Mesorhizobium</taxon>
    </lineage>
</organism>
<comment type="caution">
    <text evidence="1">The sequence shown here is derived from an EMBL/GenBank/DDBJ whole genome shotgun (WGS) entry which is preliminary data.</text>
</comment>
<dbReference type="Proteomes" id="UP000012062">
    <property type="component" value="Unassembled WGS sequence"/>
</dbReference>
<keyword evidence="2" id="KW-1185">Reference proteome</keyword>
<name>M5EYW9_9HYPH</name>
<evidence type="ECO:0000313" key="1">
    <source>
        <dbReference type="EMBL" id="CCV09347.1"/>
    </source>
</evidence>
<protein>
    <submittedName>
        <fullName evidence="1">Uncharacterized protein</fullName>
    </submittedName>
</protein>